<evidence type="ECO:0000313" key="3">
    <source>
        <dbReference type="Proteomes" id="UP000693970"/>
    </source>
</evidence>
<organism evidence="2 3">
    <name type="scientific">Nitzschia inconspicua</name>
    <dbReference type="NCBI Taxonomy" id="303405"/>
    <lineage>
        <taxon>Eukaryota</taxon>
        <taxon>Sar</taxon>
        <taxon>Stramenopiles</taxon>
        <taxon>Ochrophyta</taxon>
        <taxon>Bacillariophyta</taxon>
        <taxon>Bacillariophyceae</taxon>
        <taxon>Bacillariophycidae</taxon>
        <taxon>Bacillariales</taxon>
        <taxon>Bacillariaceae</taxon>
        <taxon>Nitzschia</taxon>
    </lineage>
</organism>
<keyword evidence="3" id="KW-1185">Reference proteome</keyword>
<accession>A0A9K3M4Q6</accession>
<evidence type="ECO:0000256" key="1">
    <source>
        <dbReference type="SAM" id="MobiDB-lite"/>
    </source>
</evidence>
<proteinExistence type="predicted"/>
<reference evidence="2" key="2">
    <citation type="submission" date="2021-04" db="EMBL/GenBank/DDBJ databases">
        <authorList>
            <person name="Podell S."/>
        </authorList>
    </citation>
    <scope>NUCLEOTIDE SEQUENCE</scope>
    <source>
        <strain evidence="2">Hildebrandi</strain>
    </source>
</reference>
<gene>
    <name evidence="2" type="ORF">IV203_012808</name>
</gene>
<feature type="region of interest" description="Disordered" evidence="1">
    <location>
        <begin position="1"/>
        <end position="20"/>
    </location>
</feature>
<dbReference type="Proteomes" id="UP000693970">
    <property type="component" value="Unassembled WGS sequence"/>
</dbReference>
<protein>
    <submittedName>
        <fullName evidence="2">Uncharacterized protein</fullName>
    </submittedName>
</protein>
<name>A0A9K3M4Q6_9STRA</name>
<reference evidence="2" key="1">
    <citation type="journal article" date="2021" name="Sci. Rep.">
        <title>Diploid genomic architecture of Nitzschia inconspicua, an elite biomass production diatom.</title>
        <authorList>
            <person name="Oliver A."/>
            <person name="Podell S."/>
            <person name="Pinowska A."/>
            <person name="Traller J.C."/>
            <person name="Smith S.R."/>
            <person name="McClure R."/>
            <person name="Beliaev A."/>
            <person name="Bohutskyi P."/>
            <person name="Hill E.A."/>
            <person name="Rabines A."/>
            <person name="Zheng H."/>
            <person name="Allen L.Z."/>
            <person name="Kuo A."/>
            <person name="Grigoriev I.V."/>
            <person name="Allen A.E."/>
            <person name="Hazlebeck D."/>
            <person name="Allen E.E."/>
        </authorList>
    </citation>
    <scope>NUCLEOTIDE SEQUENCE</scope>
    <source>
        <strain evidence="2">Hildebrandi</strain>
    </source>
</reference>
<sequence>MVCSSDRSKSGPPRCDVDSSESTTLVSSWAAAGRSVEQDNSSSHLDGGINRLLSEQEGIMWEGHRGSSSSTLLAPLATVFPPFHPLNGDLPPYPSVVDILSAAIDIVHSDFVCDDGQKDQLYEDYATKERMQ</sequence>
<evidence type="ECO:0000313" key="2">
    <source>
        <dbReference type="EMBL" id="KAG7373713.1"/>
    </source>
</evidence>
<dbReference type="EMBL" id="JAGRRH010000001">
    <property type="protein sequence ID" value="KAG7373713.1"/>
    <property type="molecule type" value="Genomic_DNA"/>
</dbReference>
<comment type="caution">
    <text evidence="2">The sequence shown here is derived from an EMBL/GenBank/DDBJ whole genome shotgun (WGS) entry which is preliminary data.</text>
</comment>
<dbReference type="AlphaFoldDB" id="A0A9K3M4Q6"/>